<accession>A0AAV7C5N0</accession>
<dbReference type="GO" id="GO:0000978">
    <property type="term" value="F:RNA polymerase II cis-regulatory region sequence-specific DNA binding"/>
    <property type="evidence" value="ECO:0007669"/>
    <property type="project" value="TreeGrafter"/>
</dbReference>
<dbReference type="GO" id="GO:0045923">
    <property type="term" value="P:positive regulation of fatty acid metabolic process"/>
    <property type="evidence" value="ECO:0007669"/>
    <property type="project" value="TreeGrafter"/>
</dbReference>
<evidence type="ECO:0000256" key="9">
    <source>
        <dbReference type="SAM" id="MobiDB-lite"/>
    </source>
</evidence>
<evidence type="ECO:0000259" key="10">
    <source>
        <dbReference type="PROSITE" id="PS51030"/>
    </source>
</evidence>
<dbReference type="PROSITE" id="PS51030">
    <property type="entry name" value="NUCLEAR_REC_DBD_2"/>
    <property type="match status" value="1"/>
</dbReference>
<reference evidence="11" key="1">
    <citation type="thesis" date="2020" institute="ProQuest LLC" country="789 East Eisenhower Parkway, Ann Arbor, MI, USA">
        <title>Comparative Genomics and Chromosome Evolution.</title>
        <authorList>
            <person name="Mudd A.B."/>
        </authorList>
    </citation>
    <scope>NUCLEOTIDE SEQUENCE</scope>
    <source>
        <strain evidence="11">237g6f4</strain>
        <tissue evidence="11">Blood</tissue>
    </source>
</reference>
<dbReference type="Proteomes" id="UP000824782">
    <property type="component" value="Unassembled WGS sequence"/>
</dbReference>
<evidence type="ECO:0000256" key="1">
    <source>
        <dbReference type="ARBA" id="ARBA00022723"/>
    </source>
</evidence>
<keyword evidence="7" id="KW-0675">Receptor</keyword>
<dbReference type="PROSITE" id="PS00031">
    <property type="entry name" value="NUCLEAR_REC_DBD_1"/>
    <property type="match status" value="1"/>
</dbReference>
<dbReference type="Gene3D" id="3.30.50.10">
    <property type="entry name" value="Erythroid Transcription Factor GATA-1, subunit A"/>
    <property type="match status" value="1"/>
</dbReference>
<dbReference type="GO" id="GO:0001227">
    <property type="term" value="F:DNA-binding transcription repressor activity, RNA polymerase II-specific"/>
    <property type="evidence" value="ECO:0007669"/>
    <property type="project" value="TreeGrafter"/>
</dbReference>
<dbReference type="SUPFAM" id="SSF57716">
    <property type="entry name" value="Glucocorticoid receptor-like (DNA-binding domain)"/>
    <property type="match status" value="1"/>
</dbReference>
<protein>
    <recommendedName>
        <fullName evidence="10">Nuclear receptor domain-containing protein</fullName>
    </recommendedName>
</protein>
<dbReference type="GO" id="GO:0030154">
    <property type="term" value="P:cell differentiation"/>
    <property type="evidence" value="ECO:0007669"/>
    <property type="project" value="TreeGrafter"/>
</dbReference>
<dbReference type="InterPro" id="IPR013088">
    <property type="entry name" value="Znf_NHR/GATA"/>
</dbReference>
<keyword evidence="4" id="KW-0805">Transcription regulation</keyword>
<dbReference type="EMBL" id="WNYA01000004">
    <property type="protein sequence ID" value="KAG8579930.1"/>
    <property type="molecule type" value="Genomic_DNA"/>
</dbReference>
<gene>
    <name evidence="11" type="ORF">GDO81_011099</name>
</gene>
<dbReference type="InterPro" id="IPR001628">
    <property type="entry name" value="Znf_hrmn_rcpt"/>
</dbReference>
<sequence>MSAIMVDTDGEFCSMTVLEDDDLGSPLSGEFLQDIGDIQEVSQTIGENGSASFSAAEYTYLGNSPGSNGSVSTDITDPLSPASSPSSNSVPATAGGTEDPSSKQLSLECRVCSDKASGFHYGVHACEGCKGFFRRTIRLKLVYDRCERACKIQKKNRNKCQYCRFEKCLSVGMSHNGERCIVGVLKGLKGLLLDSIFQYRRGPMPPQNPLEARNEHLGFFNIPSTAPHIA</sequence>
<dbReference type="InterPro" id="IPR003076">
    <property type="entry name" value="PPAR-alpha"/>
</dbReference>
<dbReference type="GO" id="GO:0004879">
    <property type="term" value="F:nuclear receptor activity"/>
    <property type="evidence" value="ECO:0007669"/>
    <property type="project" value="InterPro"/>
</dbReference>
<keyword evidence="2" id="KW-0863">Zinc-finger</keyword>
<dbReference type="GO" id="GO:0010887">
    <property type="term" value="P:negative regulation of cholesterol storage"/>
    <property type="evidence" value="ECO:0007669"/>
    <property type="project" value="TreeGrafter"/>
</dbReference>
<dbReference type="GO" id="GO:0045944">
    <property type="term" value="P:positive regulation of transcription by RNA polymerase II"/>
    <property type="evidence" value="ECO:0007669"/>
    <property type="project" value="TreeGrafter"/>
</dbReference>
<dbReference type="GO" id="GO:0009755">
    <property type="term" value="P:hormone-mediated signaling pathway"/>
    <property type="evidence" value="ECO:0007669"/>
    <property type="project" value="TreeGrafter"/>
</dbReference>
<comment type="caution">
    <text evidence="11">The sequence shown here is derived from an EMBL/GenBank/DDBJ whole genome shotgun (WGS) entry which is preliminary data.</text>
</comment>
<evidence type="ECO:0000256" key="6">
    <source>
        <dbReference type="ARBA" id="ARBA00023163"/>
    </source>
</evidence>
<feature type="domain" description="Nuclear receptor" evidence="10">
    <location>
        <begin position="106"/>
        <end position="180"/>
    </location>
</feature>
<evidence type="ECO:0000313" key="12">
    <source>
        <dbReference type="Proteomes" id="UP000824782"/>
    </source>
</evidence>
<feature type="region of interest" description="Disordered" evidence="9">
    <location>
        <begin position="69"/>
        <end position="102"/>
    </location>
</feature>
<evidence type="ECO:0000256" key="3">
    <source>
        <dbReference type="ARBA" id="ARBA00022833"/>
    </source>
</evidence>
<feature type="compositionally biased region" description="Low complexity" evidence="9">
    <location>
        <begin position="78"/>
        <end position="91"/>
    </location>
</feature>
<keyword evidence="5" id="KW-0238">DNA-binding</keyword>
<keyword evidence="3" id="KW-0862">Zinc</keyword>
<dbReference type="InterPro" id="IPR050234">
    <property type="entry name" value="Nuclear_hormone_rcpt_NR1"/>
</dbReference>
<dbReference type="FunFam" id="3.30.50.10:FF:000056">
    <property type="entry name" value="Peroxisome proliferator-activated receptor gamma"/>
    <property type="match status" value="1"/>
</dbReference>
<keyword evidence="12" id="KW-1185">Reference proteome</keyword>
<evidence type="ECO:0000256" key="7">
    <source>
        <dbReference type="ARBA" id="ARBA00023170"/>
    </source>
</evidence>
<evidence type="ECO:0000256" key="2">
    <source>
        <dbReference type="ARBA" id="ARBA00022771"/>
    </source>
</evidence>
<dbReference type="SMART" id="SM00399">
    <property type="entry name" value="ZnF_C4"/>
    <property type="match status" value="1"/>
</dbReference>
<dbReference type="PANTHER" id="PTHR24082:SF197">
    <property type="entry name" value="PEROXISOME PROLIFERATOR-ACTIVATED RECEPTOR ALPHA"/>
    <property type="match status" value="1"/>
</dbReference>
<dbReference type="GO" id="GO:0008270">
    <property type="term" value="F:zinc ion binding"/>
    <property type="evidence" value="ECO:0007669"/>
    <property type="project" value="UniProtKB-KW"/>
</dbReference>
<dbReference type="GO" id="GO:0005634">
    <property type="term" value="C:nucleus"/>
    <property type="evidence" value="ECO:0007669"/>
    <property type="project" value="InterPro"/>
</dbReference>
<keyword evidence="8" id="KW-0539">Nucleus</keyword>
<keyword evidence="6" id="KW-0804">Transcription</keyword>
<dbReference type="PRINTS" id="PR01289">
    <property type="entry name" value="PROXISOMPAAR"/>
</dbReference>
<dbReference type="PRINTS" id="PR00047">
    <property type="entry name" value="STROIDFINGER"/>
</dbReference>
<dbReference type="PANTHER" id="PTHR24082">
    <property type="entry name" value="NUCLEAR HORMONE RECEPTOR"/>
    <property type="match status" value="1"/>
</dbReference>
<evidence type="ECO:0000256" key="8">
    <source>
        <dbReference type="ARBA" id="ARBA00023242"/>
    </source>
</evidence>
<dbReference type="AlphaFoldDB" id="A0AAV7C5N0"/>
<proteinExistence type="predicted"/>
<organism evidence="11 12">
    <name type="scientific">Engystomops pustulosus</name>
    <name type="common">Tungara frog</name>
    <name type="synonym">Physalaemus pustulosus</name>
    <dbReference type="NCBI Taxonomy" id="76066"/>
    <lineage>
        <taxon>Eukaryota</taxon>
        <taxon>Metazoa</taxon>
        <taxon>Chordata</taxon>
        <taxon>Craniata</taxon>
        <taxon>Vertebrata</taxon>
        <taxon>Euteleostomi</taxon>
        <taxon>Amphibia</taxon>
        <taxon>Batrachia</taxon>
        <taxon>Anura</taxon>
        <taxon>Neobatrachia</taxon>
        <taxon>Hyloidea</taxon>
        <taxon>Leptodactylidae</taxon>
        <taxon>Leiuperinae</taxon>
        <taxon>Engystomops</taxon>
    </lineage>
</organism>
<dbReference type="Pfam" id="PF00105">
    <property type="entry name" value="zf-C4"/>
    <property type="match status" value="1"/>
</dbReference>
<evidence type="ECO:0000256" key="5">
    <source>
        <dbReference type="ARBA" id="ARBA00023125"/>
    </source>
</evidence>
<dbReference type="EMBL" id="WNYA01000004">
    <property type="protein sequence ID" value="KAG8579931.1"/>
    <property type="molecule type" value="Genomic_DNA"/>
</dbReference>
<keyword evidence="1" id="KW-0479">Metal-binding</keyword>
<dbReference type="GO" id="GO:0050728">
    <property type="term" value="P:negative regulation of inflammatory response"/>
    <property type="evidence" value="ECO:0007669"/>
    <property type="project" value="TreeGrafter"/>
</dbReference>
<name>A0AAV7C5N0_ENGPU</name>
<evidence type="ECO:0000256" key="4">
    <source>
        <dbReference type="ARBA" id="ARBA00023015"/>
    </source>
</evidence>
<dbReference type="GO" id="GO:0006631">
    <property type="term" value="P:fatty acid metabolic process"/>
    <property type="evidence" value="ECO:0007669"/>
    <property type="project" value="TreeGrafter"/>
</dbReference>
<evidence type="ECO:0000313" key="11">
    <source>
        <dbReference type="EMBL" id="KAG8579931.1"/>
    </source>
</evidence>